<proteinExistence type="predicted"/>
<protein>
    <submittedName>
        <fullName evidence="1">Uncharacterized protein</fullName>
    </submittedName>
</protein>
<dbReference type="HOGENOM" id="CLU_2278356_0_0_1"/>
<evidence type="ECO:0000313" key="1">
    <source>
        <dbReference type="EMBL" id="KIK74124.1"/>
    </source>
</evidence>
<organism evidence="1 2">
    <name type="scientific">Paxillus rubicundulus Ve08.2h10</name>
    <dbReference type="NCBI Taxonomy" id="930991"/>
    <lineage>
        <taxon>Eukaryota</taxon>
        <taxon>Fungi</taxon>
        <taxon>Dikarya</taxon>
        <taxon>Basidiomycota</taxon>
        <taxon>Agaricomycotina</taxon>
        <taxon>Agaricomycetes</taxon>
        <taxon>Agaricomycetidae</taxon>
        <taxon>Boletales</taxon>
        <taxon>Paxilineae</taxon>
        <taxon>Paxillaceae</taxon>
        <taxon>Paxillus</taxon>
    </lineage>
</organism>
<dbReference type="EMBL" id="KN829143">
    <property type="protein sequence ID" value="KIK74124.1"/>
    <property type="molecule type" value="Genomic_DNA"/>
</dbReference>
<keyword evidence="2" id="KW-1185">Reference proteome</keyword>
<evidence type="ECO:0000313" key="2">
    <source>
        <dbReference type="Proteomes" id="UP000054538"/>
    </source>
</evidence>
<dbReference type="Proteomes" id="UP000054538">
    <property type="component" value="Unassembled WGS sequence"/>
</dbReference>
<dbReference type="InParanoid" id="A0A0D0D2J0"/>
<dbReference type="AlphaFoldDB" id="A0A0D0D2J0"/>
<accession>A0A0D0D2J0</accession>
<reference evidence="1 2" key="1">
    <citation type="submission" date="2014-04" db="EMBL/GenBank/DDBJ databases">
        <authorList>
            <consortium name="DOE Joint Genome Institute"/>
            <person name="Kuo A."/>
            <person name="Kohler A."/>
            <person name="Jargeat P."/>
            <person name="Nagy L.G."/>
            <person name="Floudas D."/>
            <person name="Copeland A."/>
            <person name="Barry K.W."/>
            <person name="Cichocki N."/>
            <person name="Veneault-Fourrey C."/>
            <person name="LaButti K."/>
            <person name="Lindquist E.A."/>
            <person name="Lipzen A."/>
            <person name="Lundell T."/>
            <person name="Morin E."/>
            <person name="Murat C."/>
            <person name="Sun H."/>
            <person name="Tunlid A."/>
            <person name="Henrissat B."/>
            <person name="Grigoriev I.V."/>
            <person name="Hibbett D.S."/>
            <person name="Martin F."/>
            <person name="Nordberg H.P."/>
            <person name="Cantor M.N."/>
            <person name="Hua S.X."/>
        </authorList>
    </citation>
    <scope>NUCLEOTIDE SEQUENCE [LARGE SCALE GENOMIC DNA]</scope>
    <source>
        <strain evidence="1 2">Ve08.2h10</strain>
    </source>
</reference>
<gene>
    <name evidence="1" type="ORF">PAXRUDRAFT_176639</name>
</gene>
<reference evidence="2" key="2">
    <citation type="submission" date="2015-01" db="EMBL/GenBank/DDBJ databases">
        <title>Evolutionary Origins and Diversification of the Mycorrhizal Mutualists.</title>
        <authorList>
            <consortium name="DOE Joint Genome Institute"/>
            <consortium name="Mycorrhizal Genomics Consortium"/>
            <person name="Kohler A."/>
            <person name="Kuo A."/>
            <person name="Nagy L.G."/>
            <person name="Floudas D."/>
            <person name="Copeland A."/>
            <person name="Barry K.W."/>
            <person name="Cichocki N."/>
            <person name="Veneault-Fourrey C."/>
            <person name="LaButti K."/>
            <person name="Lindquist E.A."/>
            <person name="Lipzen A."/>
            <person name="Lundell T."/>
            <person name="Morin E."/>
            <person name="Murat C."/>
            <person name="Riley R."/>
            <person name="Ohm R."/>
            <person name="Sun H."/>
            <person name="Tunlid A."/>
            <person name="Henrissat B."/>
            <person name="Grigoriev I.V."/>
            <person name="Hibbett D.S."/>
            <person name="Martin F."/>
        </authorList>
    </citation>
    <scope>NUCLEOTIDE SEQUENCE [LARGE SCALE GENOMIC DNA]</scope>
    <source>
        <strain evidence="2">Ve08.2h10</strain>
    </source>
</reference>
<sequence>MSIPIYFCRVIHGPLLGTCCHGLIPHPGNMPQQWFTLNPVILITYIYICNISPAMVHPEPCHLLHISTQSFKFTFISFYFKSYHIIYYTQIYSQNTSHALKT</sequence>
<name>A0A0D0D2J0_9AGAM</name>